<name>A0A940DKU0_9BACT</name>
<dbReference type="EMBL" id="JADIMV010000107">
    <property type="protein sequence ID" value="MBO8440241.1"/>
    <property type="molecule type" value="Genomic_DNA"/>
</dbReference>
<feature type="repeat" description="TPR" evidence="1">
    <location>
        <begin position="203"/>
        <end position="236"/>
    </location>
</feature>
<feature type="repeat" description="TPR" evidence="1">
    <location>
        <begin position="169"/>
        <end position="202"/>
    </location>
</feature>
<dbReference type="InterPro" id="IPR011990">
    <property type="entry name" value="TPR-like_helical_dom_sf"/>
</dbReference>
<sequence length="472" mass="54085">MTDDDKEFYEEGASLAAKYEASVRKGDSSTYFDSDEMETLIDYYIATDELDKAEEAQAYGAAMHPESRAIKLKLAKICLLKEKYSETDAILSALDSIEGDYIGMWAECIARKGDIARSKTLFRKYLQDCHPDEICAVYLDIATFYNTIEQYTVAAEFLDEACLLYPDSVDLWNERGYSYDLCGDDAKALESYNRAIDIDPYKSESWCYLGSIYFKTQNMEKALDAFNFSLAINGDDMLTVLQKAHCLFNLGRYEEAKEAYRQYLNYNRTDALALTFYAECFENTDDCDTALTLYKKAVKIDPSLVDGWVGLCGCAFDTGEKPEEALRYAKEAYKLHPDNVEIVSCLADNYDRRAALTDRDDDYDRALDLYLRCIELDPQNEQYWVDAGNLYLRCSLFDKAKSFLEVAYTLNPKSEKLTIMLAMTCYCLDDRKAFMRYYSDARETYPNAREIIVRVFPDAAQWIDSAEAGPQQ</sequence>
<gene>
    <name evidence="2" type="ORF">IAC51_06275</name>
</gene>
<feature type="repeat" description="TPR" evidence="1">
    <location>
        <begin position="271"/>
        <end position="304"/>
    </location>
</feature>
<dbReference type="SMART" id="SM00028">
    <property type="entry name" value="TPR"/>
    <property type="match status" value="8"/>
</dbReference>
<dbReference type="PROSITE" id="PS50005">
    <property type="entry name" value="TPR"/>
    <property type="match status" value="5"/>
</dbReference>
<accession>A0A940DKU0</accession>
<dbReference type="PANTHER" id="PTHR12558">
    <property type="entry name" value="CELL DIVISION CYCLE 16,23,27"/>
    <property type="match status" value="1"/>
</dbReference>
<organism evidence="2 3">
    <name type="scientific">Candidatus Aphodosoma intestinipullorum</name>
    <dbReference type="NCBI Taxonomy" id="2840674"/>
    <lineage>
        <taxon>Bacteria</taxon>
        <taxon>Pseudomonadati</taxon>
        <taxon>Bacteroidota</taxon>
        <taxon>Bacteroidia</taxon>
        <taxon>Bacteroidales</taxon>
        <taxon>Candidatus Aphodosoma</taxon>
    </lineage>
</organism>
<dbReference type="PANTHER" id="PTHR12558:SF13">
    <property type="entry name" value="CELL DIVISION CYCLE PROTEIN 27 HOMOLOG"/>
    <property type="match status" value="1"/>
</dbReference>
<proteinExistence type="predicted"/>
<dbReference type="Proteomes" id="UP000712007">
    <property type="component" value="Unassembled WGS sequence"/>
</dbReference>
<dbReference type="SUPFAM" id="SSF48452">
    <property type="entry name" value="TPR-like"/>
    <property type="match status" value="3"/>
</dbReference>
<keyword evidence="1" id="KW-0802">TPR repeat</keyword>
<dbReference type="AlphaFoldDB" id="A0A940DKU0"/>
<reference evidence="2" key="1">
    <citation type="submission" date="2020-10" db="EMBL/GenBank/DDBJ databases">
        <authorList>
            <person name="Gilroy R."/>
        </authorList>
    </citation>
    <scope>NUCLEOTIDE SEQUENCE</scope>
    <source>
        <strain evidence="2">3924</strain>
    </source>
</reference>
<dbReference type="InterPro" id="IPR019734">
    <property type="entry name" value="TPR_rpt"/>
</dbReference>
<feature type="repeat" description="TPR" evidence="1">
    <location>
        <begin position="347"/>
        <end position="380"/>
    </location>
</feature>
<comment type="caution">
    <text evidence="2">The sequence shown here is derived from an EMBL/GenBank/DDBJ whole genome shotgun (WGS) entry which is preliminary data.</text>
</comment>
<evidence type="ECO:0000313" key="3">
    <source>
        <dbReference type="Proteomes" id="UP000712007"/>
    </source>
</evidence>
<evidence type="ECO:0000256" key="1">
    <source>
        <dbReference type="PROSITE-ProRule" id="PRU00339"/>
    </source>
</evidence>
<feature type="repeat" description="TPR" evidence="1">
    <location>
        <begin position="381"/>
        <end position="414"/>
    </location>
</feature>
<dbReference type="Gene3D" id="1.25.40.10">
    <property type="entry name" value="Tetratricopeptide repeat domain"/>
    <property type="match status" value="2"/>
</dbReference>
<dbReference type="Pfam" id="PF12895">
    <property type="entry name" value="ANAPC3"/>
    <property type="match status" value="1"/>
</dbReference>
<evidence type="ECO:0000313" key="2">
    <source>
        <dbReference type="EMBL" id="MBO8440241.1"/>
    </source>
</evidence>
<reference evidence="2" key="2">
    <citation type="journal article" date="2021" name="PeerJ">
        <title>Extensive microbial diversity within the chicken gut microbiome revealed by metagenomics and culture.</title>
        <authorList>
            <person name="Gilroy R."/>
            <person name="Ravi A."/>
            <person name="Getino M."/>
            <person name="Pursley I."/>
            <person name="Horton D.L."/>
            <person name="Alikhan N.F."/>
            <person name="Baker D."/>
            <person name="Gharbi K."/>
            <person name="Hall N."/>
            <person name="Watson M."/>
            <person name="Adriaenssens E.M."/>
            <person name="Foster-Nyarko E."/>
            <person name="Jarju S."/>
            <person name="Secka A."/>
            <person name="Antonio M."/>
            <person name="Oren A."/>
            <person name="Chaudhuri R.R."/>
            <person name="La Ragione R."/>
            <person name="Hildebrand F."/>
            <person name="Pallen M.J."/>
        </authorList>
    </citation>
    <scope>NUCLEOTIDE SEQUENCE</scope>
    <source>
        <strain evidence="2">3924</strain>
    </source>
</reference>
<protein>
    <submittedName>
        <fullName evidence="2">Tetratricopeptide repeat protein</fullName>
    </submittedName>
</protein>